<dbReference type="AlphaFoldDB" id="A0A0R1VSX8"/>
<gene>
    <name evidence="8" type="ORF">FC15_GL000621</name>
</gene>
<dbReference type="PANTHER" id="PTHR43690">
    <property type="entry name" value="NARDILYSIN"/>
    <property type="match status" value="1"/>
</dbReference>
<accession>A0A0R1VSX8</accession>
<dbReference type="InterPro" id="IPR011765">
    <property type="entry name" value="Pept_M16_N"/>
</dbReference>
<evidence type="ECO:0000256" key="1">
    <source>
        <dbReference type="ARBA" id="ARBA00007261"/>
    </source>
</evidence>
<dbReference type="Pfam" id="PF05193">
    <property type="entry name" value="Peptidase_M16_C"/>
    <property type="match status" value="1"/>
</dbReference>
<comment type="caution">
    <text evidence="8">The sequence shown here is derived from an EMBL/GenBank/DDBJ whole genome shotgun (WGS) entry which is preliminary data.</text>
</comment>
<dbReference type="NCBIfam" id="NF047421">
    <property type="entry name" value="YfmH_fam"/>
    <property type="match status" value="1"/>
</dbReference>
<dbReference type="RefSeq" id="WP_057825510.1">
    <property type="nucleotide sequence ID" value="NZ_AZFX01000087.1"/>
</dbReference>
<keyword evidence="4" id="KW-0862">Zinc</keyword>
<evidence type="ECO:0000313" key="9">
    <source>
        <dbReference type="Proteomes" id="UP000051315"/>
    </source>
</evidence>
<evidence type="ECO:0000313" key="8">
    <source>
        <dbReference type="EMBL" id="KRM08549.1"/>
    </source>
</evidence>
<evidence type="ECO:0000256" key="3">
    <source>
        <dbReference type="ARBA" id="ARBA00022801"/>
    </source>
</evidence>
<dbReference type="GO" id="GO:0046872">
    <property type="term" value="F:metal ion binding"/>
    <property type="evidence" value="ECO:0007669"/>
    <property type="project" value="InterPro"/>
</dbReference>
<evidence type="ECO:0000256" key="2">
    <source>
        <dbReference type="ARBA" id="ARBA00022670"/>
    </source>
</evidence>
<dbReference type="Proteomes" id="UP000051315">
    <property type="component" value="Unassembled WGS sequence"/>
</dbReference>
<dbReference type="GO" id="GO:0008237">
    <property type="term" value="F:metallopeptidase activity"/>
    <property type="evidence" value="ECO:0007669"/>
    <property type="project" value="UniProtKB-KW"/>
</dbReference>
<dbReference type="Gene3D" id="3.30.830.10">
    <property type="entry name" value="Metalloenzyme, LuxS/M16 peptidase-like"/>
    <property type="match status" value="2"/>
</dbReference>
<dbReference type="PANTHER" id="PTHR43690:SF17">
    <property type="entry name" value="PROTEIN YHJJ"/>
    <property type="match status" value="1"/>
</dbReference>
<keyword evidence="9" id="KW-1185">Reference proteome</keyword>
<keyword evidence="2" id="KW-0645">Protease</keyword>
<protein>
    <submittedName>
        <fullName evidence="8">Uncharacterized protein</fullName>
    </submittedName>
</protein>
<reference evidence="8 9" key="1">
    <citation type="journal article" date="2015" name="Genome Announc.">
        <title>Expanding the biotechnology potential of lactobacilli through comparative genomics of 213 strains and associated genera.</title>
        <authorList>
            <person name="Sun Z."/>
            <person name="Harris H.M."/>
            <person name="McCann A."/>
            <person name="Guo C."/>
            <person name="Argimon S."/>
            <person name="Zhang W."/>
            <person name="Yang X."/>
            <person name="Jeffery I.B."/>
            <person name="Cooney J.C."/>
            <person name="Kagawa T.F."/>
            <person name="Liu W."/>
            <person name="Song Y."/>
            <person name="Salvetti E."/>
            <person name="Wrobel A."/>
            <person name="Rasinkangas P."/>
            <person name="Parkhill J."/>
            <person name="Rea M.C."/>
            <person name="O'Sullivan O."/>
            <person name="Ritari J."/>
            <person name="Douillard F.P."/>
            <person name="Paul Ross R."/>
            <person name="Yang R."/>
            <person name="Briner A.E."/>
            <person name="Felis G.E."/>
            <person name="de Vos W.M."/>
            <person name="Barrangou R."/>
            <person name="Klaenhammer T.R."/>
            <person name="Caufield P.W."/>
            <person name="Cui Y."/>
            <person name="Zhang H."/>
            <person name="O'Toole P.W."/>
        </authorList>
    </citation>
    <scope>NUCLEOTIDE SEQUENCE [LARGE SCALE GENOMIC DNA]</scope>
    <source>
        <strain evidence="8 9">DSM 17758</strain>
    </source>
</reference>
<feature type="domain" description="Peptidase M16 C-terminal" evidence="7">
    <location>
        <begin position="174"/>
        <end position="343"/>
    </location>
</feature>
<comment type="similarity">
    <text evidence="1">Belongs to the peptidase M16 family.</text>
</comment>
<keyword evidence="3" id="KW-0378">Hydrolase</keyword>
<dbReference type="Pfam" id="PF00675">
    <property type="entry name" value="Peptidase_M16"/>
    <property type="match status" value="1"/>
</dbReference>
<keyword evidence="5" id="KW-0482">Metalloprotease</keyword>
<dbReference type="SUPFAM" id="SSF63411">
    <property type="entry name" value="LuxS/MPP-like metallohydrolase"/>
    <property type="match status" value="2"/>
</dbReference>
<dbReference type="InterPro" id="IPR007863">
    <property type="entry name" value="Peptidase_M16_C"/>
</dbReference>
<dbReference type="PATRIC" id="fig|1423735.3.peg.649"/>
<feature type="domain" description="Peptidase M16 N-terminal" evidence="6">
    <location>
        <begin position="54"/>
        <end position="156"/>
    </location>
</feature>
<evidence type="ECO:0000256" key="5">
    <source>
        <dbReference type="ARBA" id="ARBA00023049"/>
    </source>
</evidence>
<dbReference type="InterPro" id="IPR050626">
    <property type="entry name" value="Peptidase_M16"/>
</dbReference>
<dbReference type="GO" id="GO:0006508">
    <property type="term" value="P:proteolysis"/>
    <property type="evidence" value="ECO:0007669"/>
    <property type="project" value="UniProtKB-KW"/>
</dbReference>
<name>A0A0R1VSX8_9LACO</name>
<evidence type="ECO:0000259" key="6">
    <source>
        <dbReference type="Pfam" id="PF00675"/>
    </source>
</evidence>
<proteinExistence type="inferred from homology"/>
<evidence type="ECO:0000259" key="7">
    <source>
        <dbReference type="Pfam" id="PF05193"/>
    </source>
</evidence>
<organism evidence="8 9">
    <name type="scientific">Lapidilactobacillus concavus DSM 17758</name>
    <dbReference type="NCBI Taxonomy" id="1423735"/>
    <lineage>
        <taxon>Bacteria</taxon>
        <taxon>Bacillati</taxon>
        <taxon>Bacillota</taxon>
        <taxon>Bacilli</taxon>
        <taxon>Lactobacillales</taxon>
        <taxon>Lactobacillaceae</taxon>
        <taxon>Lapidilactobacillus</taxon>
    </lineage>
</organism>
<dbReference type="EMBL" id="AZFX01000087">
    <property type="protein sequence ID" value="KRM08549.1"/>
    <property type="molecule type" value="Genomic_DNA"/>
</dbReference>
<sequence>MNRKFQLPNGLDVELIDKPGFVKQFGIVMVDFGGIDQSYRAHIAGEWRQTRIPAGTAHFIEHQLFNKPTGDISQRFAKHHAETNAFTSPTKTGYFFSSTSQLSANLDLLAELVSQPYFQPESVSKERAIITQELNLYQDQPDYRLENQLITTLYGEGAPMATDIAGTPASLKSIDSEILLKIHQTFYQPQNMKLVIVADLSRASLADYWQQPDNAWTALRRRYQIERETASRPAKLAIKADSVLVNDQLQVNKLALGWRGASISHLTDVIRLQIDLELVMTTLFGETAERYRKWRNSGLINDSFQFQTTVERGNNHLIFTANTPDPQHLQSEVQEVIAGLSEADLANFEIVRQDMLGNLLFAEDEIEGIGQESVELAFYDWPLDQFKQQLQQRRLSESLVNVQQFFAHSQRASYTMLRSRQEDDNI</sequence>
<dbReference type="STRING" id="1423735.FC15_GL000621"/>
<evidence type="ECO:0000256" key="4">
    <source>
        <dbReference type="ARBA" id="ARBA00022833"/>
    </source>
</evidence>
<dbReference type="InterPro" id="IPR011249">
    <property type="entry name" value="Metalloenz_LuxS/M16"/>
</dbReference>